<dbReference type="AlphaFoldDB" id="A0A0P9V1G7"/>
<accession>A0A0P9V1G7</accession>
<proteinExistence type="predicted"/>
<name>A0A0P9V1G7_PSEA0</name>
<gene>
    <name evidence="1" type="ORF">ALO63_102047</name>
</gene>
<comment type="caution">
    <text evidence="1">The sequence shown here is derived from an EMBL/GenBank/DDBJ whole genome shotgun (WGS) entry which is preliminary data.</text>
</comment>
<protein>
    <submittedName>
        <fullName evidence="1">Uncharacterized protein</fullName>
    </submittedName>
</protein>
<reference evidence="1 2" key="1">
    <citation type="submission" date="2015-09" db="EMBL/GenBank/DDBJ databases">
        <title>Genome announcement of multiple Pseudomonas syringae strains.</title>
        <authorList>
            <person name="Thakur S."/>
            <person name="Wang P.W."/>
            <person name="Gong Y."/>
            <person name="Weir B.S."/>
            <person name="Guttman D.S."/>
        </authorList>
    </citation>
    <scope>NUCLEOTIDE SEQUENCE [LARGE SCALE GENOMIC DNA]</scope>
    <source>
        <strain evidence="1 2">ICMP4331</strain>
    </source>
</reference>
<dbReference type="PATRIC" id="fig|34065.5.peg.2979"/>
<dbReference type="Proteomes" id="UP000050420">
    <property type="component" value="Unassembled WGS sequence"/>
</dbReference>
<evidence type="ECO:0000313" key="2">
    <source>
        <dbReference type="Proteomes" id="UP000050420"/>
    </source>
</evidence>
<evidence type="ECO:0000313" key="1">
    <source>
        <dbReference type="EMBL" id="KPX96468.1"/>
    </source>
</evidence>
<dbReference type="EMBL" id="LJQU01000214">
    <property type="protein sequence ID" value="KPX96468.1"/>
    <property type="molecule type" value="Genomic_DNA"/>
</dbReference>
<sequence length="239" mass="27604">MITEDDLLEEFVDVNRVRSDVFFFQDKMRTYTYNYWLQSSSVQDLLVVSENLKNDSFAIETIDSAPSGLALDKPTIYKLKKDFNGFTHGIAVPSEYHGYLKGTDSIDRRCLFLCLPIFRCEFSGNESPEEFRGLRLHYNPTLDWERDKHPKIRVYFDNPKTGAGVVEDGVFFRLNALFNEINNLNGISNGFIEVANWMGAVIEILSPEHDKYLLIRNREDEEEISKADLILLVNDFCCS</sequence>
<organism evidence="1 2">
    <name type="scientific">Pseudomonas amygdali pv. mori</name>
    <dbReference type="NCBI Taxonomy" id="34065"/>
    <lineage>
        <taxon>Bacteria</taxon>
        <taxon>Pseudomonadati</taxon>
        <taxon>Pseudomonadota</taxon>
        <taxon>Gammaproteobacteria</taxon>
        <taxon>Pseudomonadales</taxon>
        <taxon>Pseudomonadaceae</taxon>
        <taxon>Pseudomonas</taxon>
        <taxon>Pseudomonas amygdali</taxon>
    </lineage>
</organism>